<comment type="similarity">
    <text evidence="1">Belongs to the iron-containing alcohol dehydrogenase family.</text>
</comment>
<evidence type="ECO:0000259" key="4">
    <source>
        <dbReference type="Pfam" id="PF00465"/>
    </source>
</evidence>
<dbReference type="FunFam" id="3.40.50.1970:FF:000003">
    <property type="entry name" value="Alcohol dehydrogenase, iron-containing"/>
    <property type="match status" value="1"/>
</dbReference>
<dbReference type="InterPro" id="IPR001670">
    <property type="entry name" value="ADH_Fe/GldA"/>
</dbReference>
<dbReference type="Pfam" id="PF00465">
    <property type="entry name" value="Fe-ADH"/>
    <property type="match status" value="1"/>
</dbReference>
<dbReference type="GO" id="GO:0046872">
    <property type="term" value="F:metal ion binding"/>
    <property type="evidence" value="ECO:0007669"/>
    <property type="project" value="InterPro"/>
</dbReference>
<dbReference type="AlphaFoldDB" id="A0A382G505"/>
<proteinExistence type="inferred from homology"/>
<keyword evidence="2" id="KW-0560">Oxidoreductase</keyword>
<organism evidence="6">
    <name type="scientific">marine metagenome</name>
    <dbReference type="NCBI Taxonomy" id="408172"/>
    <lineage>
        <taxon>unclassified sequences</taxon>
        <taxon>metagenomes</taxon>
        <taxon>ecological metagenomes</taxon>
    </lineage>
</organism>
<dbReference type="EMBL" id="UINC01053440">
    <property type="protein sequence ID" value="SVB69952.1"/>
    <property type="molecule type" value="Genomic_DNA"/>
</dbReference>
<dbReference type="PROSITE" id="PS00060">
    <property type="entry name" value="ADH_IRON_2"/>
    <property type="match status" value="1"/>
</dbReference>
<dbReference type="Pfam" id="PF25137">
    <property type="entry name" value="ADH_Fe_C"/>
    <property type="match status" value="1"/>
</dbReference>
<evidence type="ECO:0000256" key="1">
    <source>
        <dbReference type="ARBA" id="ARBA00007358"/>
    </source>
</evidence>
<evidence type="ECO:0000256" key="2">
    <source>
        <dbReference type="ARBA" id="ARBA00023002"/>
    </source>
</evidence>
<dbReference type="CDD" id="cd14861">
    <property type="entry name" value="Fe-ADH-like"/>
    <property type="match status" value="1"/>
</dbReference>
<dbReference type="InterPro" id="IPR039697">
    <property type="entry name" value="Alcohol_dehydrogenase_Fe"/>
</dbReference>
<feature type="domain" description="Alcohol dehydrogenase iron-type/glycerol dehydrogenase GldA" evidence="4">
    <location>
        <begin position="12"/>
        <end position="182"/>
    </location>
</feature>
<dbReference type="Gene3D" id="1.20.1090.10">
    <property type="entry name" value="Dehydroquinate synthase-like - alpha domain"/>
    <property type="match status" value="1"/>
</dbReference>
<evidence type="ECO:0000259" key="5">
    <source>
        <dbReference type="Pfam" id="PF25137"/>
    </source>
</evidence>
<dbReference type="SUPFAM" id="SSF56796">
    <property type="entry name" value="Dehydroquinate synthase-like"/>
    <property type="match status" value="1"/>
</dbReference>
<dbReference type="GO" id="GO:0004022">
    <property type="term" value="F:alcohol dehydrogenase (NAD+) activity"/>
    <property type="evidence" value="ECO:0007669"/>
    <property type="project" value="TreeGrafter"/>
</dbReference>
<reference evidence="6" key="1">
    <citation type="submission" date="2018-05" db="EMBL/GenBank/DDBJ databases">
        <authorList>
            <person name="Lanie J.A."/>
            <person name="Ng W.-L."/>
            <person name="Kazmierczak K.M."/>
            <person name="Andrzejewski T.M."/>
            <person name="Davidsen T.M."/>
            <person name="Wayne K.J."/>
            <person name="Tettelin H."/>
            <person name="Glass J.I."/>
            <person name="Rusch D."/>
            <person name="Podicherti R."/>
            <person name="Tsui H.-C.T."/>
            <person name="Winkler M.E."/>
        </authorList>
    </citation>
    <scope>NUCLEOTIDE SEQUENCE</scope>
</reference>
<dbReference type="Gene3D" id="3.40.50.1970">
    <property type="match status" value="1"/>
</dbReference>
<evidence type="ECO:0000256" key="3">
    <source>
        <dbReference type="ARBA" id="ARBA00023027"/>
    </source>
</evidence>
<evidence type="ECO:0000313" key="6">
    <source>
        <dbReference type="EMBL" id="SVB69952.1"/>
    </source>
</evidence>
<protein>
    <submittedName>
        <fullName evidence="6">Uncharacterized protein</fullName>
    </submittedName>
</protein>
<sequence>MTTADWTFPIPIRYGPGRIQELGVVCLENGVKAPLIVTDHGSRDLSLITQALESVSDSGFKEVVFSQVSPNPTDQNIIAGREAFLEGGHDAVIAIGGGSGMDAGKAISLVAYYQCDLWDFDYDKPVPDLGGSTNFPTLICIPTTAGTGAETESTAMVTDTTRGVKRCVWHPEQKPVTTILDPELTLGLPKTLTAWTGCDALVHAIEALSVPQWHPLCDGLALESIRMISRHLPVVVKDGGNLEARGAMLVASCMAGISFLKGLGLVHAMSHMVGAVCDTHHGLTNAVLLPLVLKYNEKGLGAKTTLISQSIGLRTHDFDHLYDAVVSLLNELAIPSDLTALNVREDQIGEIAQKAHSDAATKTNPIPATVNDIETLLSQALSLAR</sequence>
<feature type="domain" description="Fe-containing alcohol dehydrogenase-like C-terminal" evidence="5">
    <location>
        <begin position="193"/>
        <end position="380"/>
    </location>
</feature>
<dbReference type="InterPro" id="IPR056798">
    <property type="entry name" value="ADH_Fe_C"/>
</dbReference>
<dbReference type="InterPro" id="IPR018211">
    <property type="entry name" value="ADH_Fe_CS"/>
</dbReference>
<keyword evidence="3" id="KW-0520">NAD</keyword>
<dbReference type="PANTHER" id="PTHR11496:SF102">
    <property type="entry name" value="ALCOHOL DEHYDROGENASE 4"/>
    <property type="match status" value="1"/>
</dbReference>
<accession>A0A382G505</accession>
<dbReference type="FunFam" id="1.20.1090.10:FF:000001">
    <property type="entry name" value="Aldehyde-alcohol dehydrogenase"/>
    <property type="match status" value="1"/>
</dbReference>
<dbReference type="PROSITE" id="PS00913">
    <property type="entry name" value="ADH_IRON_1"/>
    <property type="match status" value="1"/>
</dbReference>
<dbReference type="PANTHER" id="PTHR11496">
    <property type="entry name" value="ALCOHOL DEHYDROGENASE"/>
    <property type="match status" value="1"/>
</dbReference>
<name>A0A382G505_9ZZZZ</name>
<gene>
    <name evidence="6" type="ORF">METZ01_LOCUS222806</name>
</gene>